<proteinExistence type="predicted"/>
<reference evidence="1" key="1">
    <citation type="submission" date="2020-05" db="EMBL/GenBank/DDBJ databases">
        <title>Large-scale comparative analyses of tick genomes elucidate their genetic diversity and vector capacities.</title>
        <authorList>
            <person name="Jia N."/>
            <person name="Wang J."/>
            <person name="Shi W."/>
            <person name="Du L."/>
            <person name="Sun Y."/>
            <person name="Zhan W."/>
            <person name="Jiang J."/>
            <person name="Wang Q."/>
            <person name="Zhang B."/>
            <person name="Ji P."/>
            <person name="Sakyi L.B."/>
            <person name="Cui X."/>
            <person name="Yuan T."/>
            <person name="Jiang B."/>
            <person name="Yang W."/>
            <person name="Lam T.T.-Y."/>
            <person name="Chang Q."/>
            <person name="Ding S."/>
            <person name="Wang X."/>
            <person name="Zhu J."/>
            <person name="Ruan X."/>
            <person name="Zhao L."/>
            <person name="Wei J."/>
            <person name="Que T."/>
            <person name="Du C."/>
            <person name="Cheng J."/>
            <person name="Dai P."/>
            <person name="Han X."/>
            <person name="Huang E."/>
            <person name="Gao Y."/>
            <person name="Liu J."/>
            <person name="Shao H."/>
            <person name="Ye R."/>
            <person name="Li L."/>
            <person name="Wei W."/>
            <person name="Wang X."/>
            <person name="Wang C."/>
            <person name="Yang T."/>
            <person name="Huo Q."/>
            <person name="Li W."/>
            <person name="Guo W."/>
            <person name="Chen H."/>
            <person name="Zhou L."/>
            <person name="Ni X."/>
            <person name="Tian J."/>
            <person name="Zhou Y."/>
            <person name="Sheng Y."/>
            <person name="Liu T."/>
            <person name="Pan Y."/>
            <person name="Xia L."/>
            <person name="Li J."/>
            <person name="Zhao F."/>
            <person name="Cao W."/>
        </authorList>
    </citation>
    <scope>NUCLEOTIDE SEQUENCE</scope>
    <source>
        <strain evidence="1">Hyas-2018</strain>
    </source>
</reference>
<comment type="caution">
    <text evidence="1">The sequence shown here is derived from an EMBL/GenBank/DDBJ whole genome shotgun (WGS) entry which is preliminary data.</text>
</comment>
<gene>
    <name evidence="1" type="ORF">HPB50_022452</name>
</gene>
<evidence type="ECO:0000313" key="2">
    <source>
        <dbReference type="Proteomes" id="UP000821845"/>
    </source>
</evidence>
<dbReference type="Proteomes" id="UP000821845">
    <property type="component" value="Chromosome 3"/>
</dbReference>
<name>A0ACB7SQ85_HYAAI</name>
<protein>
    <submittedName>
        <fullName evidence="1">Uncharacterized protein</fullName>
    </submittedName>
</protein>
<dbReference type="EMBL" id="CM023483">
    <property type="protein sequence ID" value="KAH6936795.1"/>
    <property type="molecule type" value="Genomic_DNA"/>
</dbReference>
<keyword evidence="2" id="KW-1185">Reference proteome</keyword>
<evidence type="ECO:0000313" key="1">
    <source>
        <dbReference type="EMBL" id="KAH6936795.1"/>
    </source>
</evidence>
<sequence length="116" mass="12016">MGDCPKPKSEVTFSDPSLMQCGAVGTDASTVEHCVDHFPQDAVSSGDSYYGSVSGGEEQATSAVADKETEMCSDEDASDMRTNNLLCDSRGVLQGSLTSEITDEPLVPSCGPGTVS</sequence>
<accession>A0ACB7SQ85</accession>
<organism evidence="1 2">
    <name type="scientific">Hyalomma asiaticum</name>
    <name type="common">Tick</name>
    <dbReference type="NCBI Taxonomy" id="266040"/>
    <lineage>
        <taxon>Eukaryota</taxon>
        <taxon>Metazoa</taxon>
        <taxon>Ecdysozoa</taxon>
        <taxon>Arthropoda</taxon>
        <taxon>Chelicerata</taxon>
        <taxon>Arachnida</taxon>
        <taxon>Acari</taxon>
        <taxon>Parasitiformes</taxon>
        <taxon>Ixodida</taxon>
        <taxon>Ixodoidea</taxon>
        <taxon>Ixodidae</taxon>
        <taxon>Hyalomminae</taxon>
        <taxon>Hyalomma</taxon>
    </lineage>
</organism>